<dbReference type="EMBL" id="LZLM01000058">
    <property type="protein sequence ID" value="OBJ86585.1"/>
    <property type="molecule type" value="Genomic_DNA"/>
</dbReference>
<gene>
    <name evidence="1" type="ORF">A5640_09430</name>
</gene>
<name>A0A1A3KNI9_MYCAS</name>
<comment type="caution">
    <text evidence="1">The sequence shown here is derived from an EMBL/GenBank/DDBJ whole genome shotgun (WGS) entry which is preliminary data.</text>
</comment>
<dbReference type="AlphaFoldDB" id="A0A1A3KNI9"/>
<sequence length="87" mass="9771">MARDLEGSNGTAINTACPLHCRSKNGTDQVDWAGFPVNLDLAFSQNQREKVMAQYRRLRRGTLLRRQTRDVAQVCACEEADRTVSTT</sequence>
<accession>A0A1A3KNI9</accession>
<evidence type="ECO:0000313" key="1">
    <source>
        <dbReference type="EMBL" id="OBJ86585.1"/>
    </source>
</evidence>
<reference evidence="1 2" key="1">
    <citation type="submission" date="2016-06" db="EMBL/GenBank/DDBJ databases">
        <authorList>
            <person name="Kjaerup R.B."/>
            <person name="Dalgaard T.S."/>
            <person name="Juul-Madsen H.R."/>
        </authorList>
    </citation>
    <scope>NUCLEOTIDE SEQUENCE [LARGE SCALE GENOMIC DNA]</scope>
    <source>
        <strain evidence="1 2">1276495.2</strain>
    </source>
</reference>
<dbReference type="Proteomes" id="UP000093925">
    <property type="component" value="Unassembled WGS sequence"/>
</dbReference>
<proteinExistence type="predicted"/>
<evidence type="ECO:0000313" key="2">
    <source>
        <dbReference type="Proteomes" id="UP000093925"/>
    </source>
</evidence>
<dbReference type="RefSeq" id="WP_065139592.1">
    <property type="nucleotide sequence ID" value="NZ_LZLM01000058.1"/>
</dbReference>
<protein>
    <submittedName>
        <fullName evidence="1">Uncharacterized protein</fullName>
    </submittedName>
</protein>
<organism evidence="1 2">
    <name type="scientific">Mycobacterium asiaticum</name>
    <dbReference type="NCBI Taxonomy" id="1790"/>
    <lineage>
        <taxon>Bacteria</taxon>
        <taxon>Bacillati</taxon>
        <taxon>Actinomycetota</taxon>
        <taxon>Actinomycetes</taxon>
        <taxon>Mycobacteriales</taxon>
        <taxon>Mycobacteriaceae</taxon>
        <taxon>Mycobacterium</taxon>
    </lineage>
</organism>